<feature type="compositionally biased region" description="Acidic residues" evidence="2">
    <location>
        <begin position="725"/>
        <end position="737"/>
    </location>
</feature>
<dbReference type="PANTHER" id="PTHR12048:SF0">
    <property type="entry name" value="CCAAT_ENHANCER-BINDING PROTEIN ZETA"/>
    <property type="match status" value="1"/>
</dbReference>
<dbReference type="SUPFAM" id="SSF48371">
    <property type="entry name" value="ARM repeat"/>
    <property type="match status" value="1"/>
</dbReference>
<evidence type="ECO:0000256" key="2">
    <source>
        <dbReference type="SAM" id="MobiDB-lite"/>
    </source>
</evidence>
<feature type="domain" description="CCAAT-binding factor" evidence="3">
    <location>
        <begin position="409"/>
        <end position="554"/>
    </location>
</feature>
<dbReference type="Pfam" id="PF03914">
    <property type="entry name" value="CBF"/>
    <property type="match status" value="1"/>
</dbReference>
<organism evidence="4 5">
    <name type="scientific">Allomyces macrogynus (strain ATCC 38327)</name>
    <name type="common">Allomyces javanicus var. macrogynus</name>
    <dbReference type="NCBI Taxonomy" id="578462"/>
    <lineage>
        <taxon>Eukaryota</taxon>
        <taxon>Fungi</taxon>
        <taxon>Fungi incertae sedis</taxon>
        <taxon>Blastocladiomycota</taxon>
        <taxon>Blastocladiomycetes</taxon>
        <taxon>Blastocladiales</taxon>
        <taxon>Blastocladiaceae</taxon>
        <taxon>Allomyces</taxon>
    </lineage>
</organism>
<dbReference type="AlphaFoldDB" id="A0A0L0T308"/>
<feature type="compositionally biased region" description="Acidic residues" evidence="2">
    <location>
        <begin position="695"/>
        <end position="707"/>
    </location>
</feature>
<evidence type="ECO:0000313" key="5">
    <source>
        <dbReference type="Proteomes" id="UP000054350"/>
    </source>
</evidence>
<evidence type="ECO:0000259" key="3">
    <source>
        <dbReference type="Pfam" id="PF03914"/>
    </source>
</evidence>
<keyword evidence="5" id="KW-1185">Reference proteome</keyword>
<dbReference type="InterPro" id="IPR016024">
    <property type="entry name" value="ARM-type_fold"/>
</dbReference>
<proteinExistence type="inferred from homology"/>
<feature type="region of interest" description="Disordered" evidence="2">
    <location>
        <begin position="662"/>
        <end position="801"/>
    </location>
</feature>
<dbReference type="OrthoDB" id="28947at2759"/>
<dbReference type="OMA" id="NKLGHPN"/>
<accession>A0A0L0T308</accession>
<sequence>MNKSKPSKGSKAPPAARKTSAAKDAALARDTYLVTPTPTWHSIDLPEPDATRKIRNDMRRDVNGMLLRGMDLLKQEGIRFANDRTRAAGDASFMRTILSGGTMTDRISALTLLVQASPLHNLLALEQLFAMAKKKNRRLATLAIDALKDLLTGGGLISSTTGGLLPADRKLKYFIDSLADVPVPTDAHLVVFAFEDRLKRLYFELLGVLEQQSHDTLVHVRSKTTATLLDLLVARPEQEQNLLKLLVNKLGDLERKIAAKASYLLHQLTTEHHPAMKLVVVKALEEFMMRPHMTPRAHYFAVITLNQLMLSDDDKATALYLIDVYFSFFNKLVKDHQAAKAPAADPIDHKILSALLTGVNRAFPFVKASDDETGSTGADGSDNAATSALAKHLDTLFKISHYNHFSVRVQALSLIFQVMQTTPTIVPRFYRALYSTLADPRGIVHTKQLALFLNLLYRAVKADTNVDRVQAFLKRILQMAANERHVGVVIGCLWIASHIMQAHPVAWNMVKLAEESAKYDAFHRTPEYAHAASSCLWELVPLLYHFHPSVQVFAQALLQSQPITLPAGVDPLETYTLAKFLDKFVYKKPKKNPKVGPSNGLAQTINKTRTGFIPDEDATAAKSEMTVAVGARMPLNSDAFLQMKPEDVAADEAFFHRFFTKQEQSKPRTRKPEKSLDDNFDNVRDEGDVGSGASDLDEDGDMSDDEIDRAIMSSRGFSKDHLPDDMDDIDDFDDDADAAFAEAMAADDDDEEEGGAGGEFVFDDDQEDDEDGVDSDDDSLRRRKKKGKDNDKTKLGYSLGASPFASAEEFTRMIESNEGLDSDDNDDFGIVEAKSLGDKKKRKKAAGKGGKGPGKGRSAKRRRH</sequence>
<feature type="compositionally biased region" description="Polar residues" evidence="2">
    <location>
        <begin position="600"/>
        <end position="609"/>
    </location>
</feature>
<reference evidence="4 5" key="1">
    <citation type="submission" date="2009-11" db="EMBL/GenBank/DDBJ databases">
        <title>Annotation of Allomyces macrogynus ATCC 38327.</title>
        <authorList>
            <consortium name="The Broad Institute Genome Sequencing Platform"/>
            <person name="Russ C."/>
            <person name="Cuomo C."/>
            <person name="Burger G."/>
            <person name="Gray M.W."/>
            <person name="Holland P.W.H."/>
            <person name="King N."/>
            <person name="Lang F.B.F."/>
            <person name="Roger A.J."/>
            <person name="Ruiz-Trillo I."/>
            <person name="Young S.K."/>
            <person name="Zeng Q."/>
            <person name="Gargeya S."/>
            <person name="Fitzgerald M."/>
            <person name="Haas B."/>
            <person name="Abouelleil A."/>
            <person name="Alvarado L."/>
            <person name="Arachchi H.M."/>
            <person name="Berlin A."/>
            <person name="Chapman S.B."/>
            <person name="Gearin G."/>
            <person name="Goldberg J."/>
            <person name="Griggs A."/>
            <person name="Gujja S."/>
            <person name="Hansen M."/>
            <person name="Heiman D."/>
            <person name="Howarth C."/>
            <person name="Larimer J."/>
            <person name="Lui A."/>
            <person name="MacDonald P.J.P."/>
            <person name="McCowen C."/>
            <person name="Montmayeur A."/>
            <person name="Murphy C."/>
            <person name="Neiman D."/>
            <person name="Pearson M."/>
            <person name="Priest M."/>
            <person name="Roberts A."/>
            <person name="Saif S."/>
            <person name="Shea T."/>
            <person name="Sisk P."/>
            <person name="Stolte C."/>
            <person name="Sykes S."/>
            <person name="Wortman J."/>
            <person name="Nusbaum C."/>
            <person name="Birren B."/>
        </authorList>
    </citation>
    <scope>NUCLEOTIDE SEQUENCE [LARGE SCALE GENOMIC DNA]</scope>
    <source>
        <strain evidence="4 5">ATCC 38327</strain>
    </source>
</reference>
<dbReference type="EMBL" id="GG745359">
    <property type="protein sequence ID" value="KNE68954.1"/>
    <property type="molecule type" value="Genomic_DNA"/>
</dbReference>
<dbReference type="eggNOG" id="KOG2038">
    <property type="taxonomic scope" value="Eukaryota"/>
</dbReference>
<dbReference type="Proteomes" id="UP000054350">
    <property type="component" value="Unassembled WGS sequence"/>
</dbReference>
<comment type="similarity">
    <text evidence="1">Belongs to the CBF/MAK21 family.</text>
</comment>
<dbReference type="InterPro" id="IPR005612">
    <property type="entry name" value="CCAAT-binding_factor"/>
</dbReference>
<dbReference type="PANTHER" id="PTHR12048">
    <property type="entry name" value="CCAAT-BINDING FACTOR-RELATED"/>
    <property type="match status" value="1"/>
</dbReference>
<evidence type="ECO:0000256" key="1">
    <source>
        <dbReference type="ARBA" id="ARBA00007797"/>
    </source>
</evidence>
<feature type="region of interest" description="Disordered" evidence="2">
    <location>
        <begin position="591"/>
        <end position="617"/>
    </location>
</feature>
<evidence type="ECO:0000313" key="4">
    <source>
        <dbReference type="EMBL" id="KNE68954.1"/>
    </source>
</evidence>
<name>A0A0L0T308_ALLM3</name>
<feature type="region of interest" description="Disordered" evidence="2">
    <location>
        <begin position="1"/>
        <end position="24"/>
    </location>
</feature>
<feature type="compositionally biased region" description="Basic and acidic residues" evidence="2">
    <location>
        <begin position="663"/>
        <end position="687"/>
    </location>
</feature>
<protein>
    <recommendedName>
        <fullName evidence="3">CCAAT-binding factor domain-containing protein</fullName>
    </recommendedName>
</protein>
<feature type="region of interest" description="Disordered" evidence="2">
    <location>
        <begin position="815"/>
        <end position="864"/>
    </location>
</feature>
<feature type="compositionally biased region" description="Acidic residues" evidence="2">
    <location>
        <begin position="745"/>
        <end position="754"/>
    </location>
</feature>
<feature type="compositionally biased region" description="Acidic residues" evidence="2">
    <location>
        <begin position="761"/>
        <end position="777"/>
    </location>
</feature>
<gene>
    <name evidence="4" type="ORF">AMAG_13828</name>
</gene>
<dbReference type="STRING" id="578462.A0A0L0T308"/>
<dbReference type="InterPro" id="IPR040155">
    <property type="entry name" value="CEBPZ/Mak21-like"/>
</dbReference>
<feature type="compositionally biased region" description="Low complexity" evidence="2">
    <location>
        <begin position="9"/>
        <end position="24"/>
    </location>
</feature>
<dbReference type="GO" id="GO:0005634">
    <property type="term" value="C:nucleus"/>
    <property type="evidence" value="ECO:0007669"/>
    <property type="project" value="TreeGrafter"/>
</dbReference>
<feature type="compositionally biased region" description="Acidic residues" evidence="2">
    <location>
        <begin position="818"/>
        <end position="829"/>
    </location>
</feature>
<dbReference type="VEuPathDB" id="FungiDB:AMAG_13828"/>
<reference evidence="5" key="2">
    <citation type="submission" date="2009-11" db="EMBL/GenBank/DDBJ databases">
        <title>The Genome Sequence of Allomyces macrogynus strain ATCC 38327.</title>
        <authorList>
            <consortium name="The Broad Institute Genome Sequencing Platform"/>
            <person name="Russ C."/>
            <person name="Cuomo C."/>
            <person name="Shea T."/>
            <person name="Young S.K."/>
            <person name="Zeng Q."/>
            <person name="Koehrsen M."/>
            <person name="Haas B."/>
            <person name="Borodovsky M."/>
            <person name="Guigo R."/>
            <person name="Alvarado L."/>
            <person name="Berlin A."/>
            <person name="Borenstein D."/>
            <person name="Chen Z."/>
            <person name="Engels R."/>
            <person name="Freedman E."/>
            <person name="Gellesch M."/>
            <person name="Goldberg J."/>
            <person name="Griggs A."/>
            <person name="Gujja S."/>
            <person name="Heiman D."/>
            <person name="Hepburn T."/>
            <person name="Howarth C."/>
            <person name="Jen D."/>
            <person name="Larson L."/>
            <person name="Lewis B."/>
            <person name="Mehta T."/>
            <person name="Park D."/>
            <person name="Pearson M."/>
            <person name="Roberts A."/>
            <person name="Saif S."/>
            <person name="Shenoy N."/>
            <person name="Sisk P."/>
            <person name="Stolte C."/>
            <person name="Sykes S."/>
            <person name="Walk T."/>
            <person name="White J."/>
            <person name="Yandava C."/>
            <person name="Burger G."/>
            <person name="Gray M.W."/>
            <person name="Holland P.W.H."/>
            <person name="King N."/>
            <person name="Lang F.B.F."/>
            <person name="Roger A.J."/>
            <person name="Ruiz-Trillo I."/>
            <person name="Lander E."/>
            <person name="Nusbaum C."/>
        </authorList>
    </citation>
    <scope>NUCLEOTIDE SEQUENCE [LARGE SCALE GENOMIC DNA]</scope>
    <source>
        <strain evidence="5">ATCC 38327</strain>
    </source>
</reference>